<proteinExistence type="predicted"/>
<evidence type="ECO:0000313" key="3">
    <source>
        <dbReference type="Proteomes" id="UP001218218"/>
    </source>
</evidence>
<dbReference type="AlphaFoldDB" id="A0AAD7F551"/>
<reference evidence="2" key="1">
    <citation type="submission" date="2023-03" db="EMBL/GenBank/DDBJ databases">
        <title>Massive genome expansion in bonnet fungi (Mycena s.s.) driven by repeated elements and novel gene families across ecological guilds.</title>
        <authorList>
            <consortium name="Lawrence Berkeley National Laboratory"/>
            <person name="Harder C.B."/>
            <person name="Miyauchi S."/>
            <person name="Viragh M."/>
            <person name="Kuo A."/>
            <person name="Thoen E."/>
            <person name="Andreopoulos B."/>
            <person name="Lu D."/>
            <person name="Skrede I."/>
            <person name="Drula E."/>
            <person name="Henrissat B."/>
            <person name="Morin E."/>
            <person name="Kohler A."/>
            <person name="Barry K."/>
            <person name="LaButti K."/>
            <person name="Morin E."/>
            <person name="Salamov A."/>
            <person name="Lipzen A."/>
            <person name="Mereny Z."/>
            <person name="Hegedus B."/>
            <person name="Baldrian P."/>
            <person name="Stursova M."/>
            <person name="Weitz H."/>
            <person name="Taylor A."/>
            <person name="Grigoriev I.V."/>
            <person name="Nagy L.G."/>
            <person name="Martin F."/>
            <person name="Kauserud H."/>
        </authorList>
    </citation>
    <scope>NUCLEOTIDE SEQUENCE</scope>
    <source>
        <strain evidence="2">CBHHK002</strain>
    </source>
</reference>
<sequence>MILLRVAADANSVVTADACRAVVILLERRADHKVINTIVGDVRQVLGMVEQLVPDPGCRGPVVRSGSAHECGRAAVPRYVGADGVSRGAGDTGCEAGQEDCGGERGTTLSEKELMVKANWALTEAVKIPEKRAGPERVVFVGAQKVRSGAIVFHLNTAEWICMPRRMSAFLEKMGDRGAQRYREGGLTQARLSSRWLDASRGSGAHMQYSGLAVRRRQIMQYNIHRSLRGSGCCRSSYLRSQCLRCQRIGVIHVAAMCTHGNGRQQGQGCSNCKAEKRQHWGHGAVDCHCPVFVGKLQFTLERNPEAKYKYFPTDDPSTWERTNNTATDSNNQQATWEDGNKWSGGYAVSNERTPATGSNSICPGLPAQLVAVTRTQMGAGSQARMRQTRLDEGLGTRLPAVMQTQVENGEEDDEDTEEVAREMARQEKTEELNRKSKAAVQEMERSITDLVLSGDGAEFVPGPKRAGLPQLRGEEDRTPPSGIMSSLLPRGRPVDGTK</sequence>
<evidence type="ECO:0000313" key="2">
    <source>
        <dbReference type="EMBL" id="KAJ7369232.1"/>
    </source>
</evidence>
<comment type="caution">
    <text evidence="2">The sequence shown here is derived from an EMBL/GenBank/DDBJ whole genome shotgun (WGS) entry which is preliminary data.</text>
</comment>
<evidence type="ECO:0000256" key="1">
    <source>
        <dbReference type="SAM" id="MobiDB-lite"/>
    </source>
</evidence>
<protein>
    <submittedName>
        <fullName evidence="2">Uncharacterized protein</fullName>
    </submittedName>
</protein>
<dbReference type="Proteomes" id="UP001218218">
    <property type="component" value="Unassembled WGS sequence"/>
</dbReference>
<dbReference type="EMBL" id="JARIHO010000001">
    <property type="protein sequence ID" value="KAJ7369232.1"/>
    <property type="molecule type" value="Genomic_DNA"/>
</dbReference>
<accession>A0AAD7F551</accession>
<gene>
    <name evidence="2" type="ORF">DFH08DRAFT_797012</name>
</gene>
<organism evidence="2 3">
    <name type="scientific">Mycena albidolilacea</name>
    <dbReference type="NCBI Taxonomy" id="1033008"/>
    <lineage>
        <taxon>Eukaryota</taxon>
        <taxon>Fungi</taxon>
        <taxon>Dikarya</taxon>
        <taxon>Basidiomycota</taxon>
        <taxon>Agaricomycotina</taxon>
        <taxon>Agaricomycetes</taxon>
        <taxon>Agaricomycetidae</taxon>
        <taxon>Agaricales</taxon>
        <taxon>Marasmiineae</taxon>
        <taxon>Mycenaceae</taxon>
        <taxon>Mycena</taxon>
    </lineage>
</organism>
<name>A0AAD7F551_9AGAR</name>
<feature type="compositionally biased region" description="Polar residues" evidence="1">
    <location>
        <begin position="320"/>
        <end position="336"/>
    </location>
</feature>
<feature type="region of interest" description="Disordered" evidence="1">
    <location>
        <begin position="455"/>
        <end position="499"/>
    </location>
</feature>
<keyword evidence="3" id="KW-1185">Reference proteome</keyword>
<feature type="region of interest" description="Disordered" evidence="1">
    <location>
        <begin position="320"/>
        <end position="343"/>
    </location>
</feature>